<evidence type="ECO:0000256" key="6">
    <source>
        <dbReference type="ARBA" id="ARBA00022679"/>
    </source>
</evidence>
<dbReference type="FunFam" id="3.40.50.150:FF:000483">
    <property type="entry name" value="HPM1p AdoMet-dependent methyltransferase"/>
    <property type="match status" value="1"/>
</dbReference>
<keyword evidence="4" id="KW-0963">Cytoplasm</keyword>
<keyword evidence="8" id="KW-0539">Nucleus</keyword>
<evidence type="ECO:0000313" key="11">
    <source>
        <dbReference type="Proteomes" id="UP000501346"/>
    </source>
</evidence>
<keyword evidence="7" id="KW-0949">S-adenosyl-L-methionine</keyword>
<dbReference type="Proteomes" id="UP000501346">
    <property type="component" value="Chromosome ScIX"/>
</dbReference>
<dbReference type="OrthoDB" id="1723750at2759"/>
<evidence type="ECO:0000313" key="10">
    <source>
        <dbReference type="EMBL" id="QID80127.1"/>
    </source>
</evidence>
<dbReference type="InterPro" id="IPR029063">
    <property type="entry name" value="SAM-dependent_MTases_sf"/>
</dbReference>
<dbReference type="GO" id="GO:0032259">
    <property type="term" value="P:methylation"/>
    <property type="evidence" value="ECO:0007669"/>
    <property type="project" value="UniProtKB-KW"/>
</dbReference>
<name>A0A6C1DU90_SACPS</name>
<dbReference type="GO" id="GO:0005634">
    <property type="term" value="C:nucleus"/>
    <property type="evidence" value="ECO:0007669"/>
    <property type="project" value="UniProtKB-SubCell"/>
</dbReference>
<evidence type="ECO:0000256" key="1">
    <source>
        <dbReference type="ARBA" id="ARBA00004123"/>
    </source>
</evidence>
<reference evidence="10 11" key="1">
    <citation type="journal article" date="2019" name="BMC Genomics">
        <title>Chromosome level assembly and comparative genome analysis confirm lager-brewing yeasts originated from a single hybridization.</title>
        <authorList>
            <person name="Salazar A.N."/>
            <person name="Gorter de Vries A.R."/>
            <person name="van den Broek M."/>
            <person name="Brouwers N."/>
            <person name="de la Torre Cortes P."/>
            <person name="Kuijpers N.G.A."/>
            <person name="Daran J.G."/>
            <person name="Abeel T."/>
        </authorList>
    </citation>
    <scope>NUCLEOTIDE SEQUENCE [LARGE SCALE GENOMIC DNA]</scope>
    <source>
        <strain evidence="10 11">CBS 1483</strain>
    </source>
</reference>
<evidence type="ECO:0000256" key="7">
    <source>
        <dbReference type="ARBA" id="ARBA00022691"/>
    </source>
</evidence>
<organism evidence="10 11">
    <name type="scientific">Saccharomyces pastorianus</name>
    <name type="common">Lager yeast</name>
    <name type="synonym">Saccharomyces cerevisiae x Saccharomyces eubayanus</name>
    <dbReference type="NCBI Taxonomy" id="27292"/>
    <lineage>
        <taxon>Eukaryota</taxon>
        <taxon>Fungi</taxon>
        <taxon>Dikarya</taxon>
        <taxon>Ascomycota</taxon>
        <taxon>Saccharomycotina</taxon>
        <taxon>Saccharomycetes</taxon>
        <taxon>Saccharomycetales</taxon>
        <taxon>Saccharomycetaceae</taxon>
        <taxon>Saccharomyces</taxon>
    </lineage>
</organism>
<keyword evidence="11" id="KW-1185">Reference proteome</keyword>
<dbReference type="EC" id="2.1.1.85" evidence="3"/>
<dbReference type="Gene3D" id="3.40.50.150">
    <property type="entry name" value="Vaccinia Virus protein VP39"/>
    <property type="match status" value="1"/>
</dbReference>
<dbReference type="EMBL" id="CP048990">
    <property type="protein sequence ID" value="QID80127.1"/>
    <property type="molecule type" value="Genomic_DNA"/>
</dbReference>
<dbReference type="PANTHER" id="PTHR14614:SF39">
    <property type="entry name" value="HISTIDINE PROTEIN METHYLTRANSFERASE 1 HOMOLOG"/>
    <property type="match status" value="1"/>
</dbReference>
<evidence type="ECO:0000256" key="4">
    <source>
        <dbReference type="ARBA" id="ARBA00022490"/>
    </source>
</evidence>
<evidence type="ECO:0000256" key="3">
    <source>
        <dbReference type="ARBA" id="ARBA00012533"/>
    </source>
</evidence>
<accession>A0A6C1DU90</accession>
<evidence type="ECO:0000256" key="5">
    <source>
        <dbReference type="ARBA" id="ARBA00022603"/>
    </source>
</evidence>
<comment type="subcellular location">
    <subcellularLocation>
        <location evidence="2">Cytoplasm</location>
    </subcellularLocation>
    <subcellularLocation>
        <location evidence="1">Nucleus</location>
    </subcellularLocation>
</comment>
<dbReference type="InterPro" id="IPR019410">
    <property type="entry name" value="Methyltransf_16"/>
</dbReference>
<proteinExistence type="inferred from homology"/>
<protein>
    <recommendedName>
        <fullName evidence="3">protein-histidine N-methyltransferase</fullName>
        <ecNumber evidence="3">2.1.1.85</ecNumber>
    </recommendedName>
</protein>
<gene>
    <name evidence="10" type="primary">HPM1_1</name>
    <name evidence="10" type="ORF">GRS66_002432</name>
</gene>
<evidence type="ECO:0000256" key="2">
    <source>
        <dbReference type="ARBA" id="ARBA00004496"/>
    </source>
</evidence>
<keyword evidence="5" id="KW-0489">Methyltransferase</keyword>
<dbReference type="GO" id="GO:0018064">
    <property type="term" value="F:protein-L-histidine N-tele-methyltransferase activity"/>
    <property type="evidence" value="ECO:0007669"/>
    <property type="project" value="UniProtKB-EC"/>
</dbReference>
<sequence length="377" mass="42555">MSFSFGFTSNDFDDDELVAQPETFVESSKENENITAYINPLDSDFLSQAGVVQPNVEDLGTILESLKDVRLTFEEFQSPIYRKPLIRRELFDVKHQLMLETDAQSNNNSTELDILLGDTSEDLRKNIYEGGLKSWECSYDLVDLLSENVDRISNDIDAVVEIGCGTALPSEFLFRSALLRNDRSKGLKFVLTDYNASVLRLVTIPNLVITWAKTVLTKEQWYALQKDECEDIPINNEELLLTSKLLAAFYDDVQSRNISVTLISGSWGRKFSNLIHEVLSGSQKVLSLSSETIYQPDNLPVIAETILDIHNLPQTDVKTYVAAKDIYFGVGGSITEFEAYLDDKINSEHLPIHSERFKVNSGLKRSIICIETNKAIR</sequence>
<evidence type="ECO:0000256" key="9">
    <source>
        <dbReference type="ARBA" id="ARBA00038126"/>
    </source>
</evidence>
<evidence type="ECO:0000256" key="8">
    <source>
        <dbReference type="ARBA" id="ARBA00023242"/>
    </source>
</evidence>
<dbReference type="PANTHER" id="PTHR14614">
    <property type="entry name" value="HEPATOCELLULAR CARCINOMA-ASSOCIATED ANTIGEN"/>
    <property type="match status" value="1"/>
</dbReference>
<dbReference type="AlphaFoldDB" id="A0A6C1DU90"/>
<keyword evidence="6" id="KW-0808">Transferase</keyword>
<dbReference type="GO" id="GO:0005737">
    <property type="term" value="C:cytoplasm"/>
    <property type="evidence" value="ECO:0007669"/>
    <property type="project" value="UniProtKB-SubCell"/>
</dbReference>
<comment type="similarity">
    <text evidence="9">Belongs to the methyltransferase superfamily. METTL18 family.</text>
</comment>